<dbReference type="Gene3D" id="2.120.10.30">
    <property type="entry name" value="TolB, C-terminal domain"/>
    <property type="match status" value="1"/>
</dbReference>
<evidence type="ECO:0000313" key="1">
    <source>
        <dbReference type="EMBL" id="KAI1852874.1"/>
    </source>
</evidence>
<accession>A0A9P9W9J9</accession>
<dbReference type="Proteomes" id="UP000829685">
    <property type="component" value="Unassembled WGS sequence"/>
</dbReference>
<protein>
    <submittedName>
        <fullName evidence="1">Uncharacterized protein</fullName>
    </submittedName>
</protein>
<dbReference type="PANTHER" id="PTHR42060:SF1">
    <property type="entry name" value="NHL REPEAT-CONTAINING PROTEIN"/>
    <property type="match status" value="1"/>
</dbReference>
<comment type="caution">
    <text evidence="1">The sequence shown here is derived from an EMBL/GenBank/DDBJ whole genome shotgun (WGS) entry which is preliminary data.</text>
</comment>
<sequence length="212" mass="22857">MAVYIVSLKEGRVVSSIDVPDTATMNGMAALPRHPHILLSADSIAGRILSIDTRTSKVSVMLEDYTMEPGLHNAVSRVPPIGINGLRTREDYIYFMISSQGTFVRVRIDEHGNRIGDSEVLARSPDASQIYDDFTFDDDGNAYGAVHSSSIVKITPDGVQTTLVGGTSDLTLQEPTSVALAKDGKSIYVSTGGNFRTTPRQGGQIIEIRLDG</sequence>
<dbReference type="SUPFAM" id="SSF63829">
    <property type="entry name" value="Calcium-dependent phosphotriesterase"/>
    <property type="match status" value="1"/>
</dbReference>
<dbReference type="EMBL" id="JAFIMR010000060">
    <property type="protein sequence ID" value="KAI1852874.1"/>
    <property type="molecule type" value="Genomic_DNA"/>
</dbReference>
<evidence type="ECO:0000313" key="2">
    <source>
        <dbReference type="Proteomes" id="UP000829685"/>
    </source>
</evidence>
<dbReference type="InterPro" id="IPR052998">
    <property type="entry name" value="Hetero-Diels-Alderase-like"/>
</dbReference>
<keyword evidence="2" id="KW-1185">Reference proteome</keyword>
<dbReference type="AlphaFoldDB" id="A0A9P9W9J9"/>
<dbReference type="InterPro" id="IPR011042">
    <property type="entry name" value="6-blade_b-propeller_TolB-like"/>
</dbReference>
<proteinExistence type="predicted"/>
<name>A0A9P9W9J9_9PEZI</name>
<gene>
    <name evidence="1" type="ORF">JX265_012902</name>
</gene>
<reference evidence="1" key="1">
    <citation type="submission" date="2021-03" db="EMBL/GenBank/DDBJ databases">
        <title>Revisited historic fungal species revealed as producer of novel bioactive compounds through whole genome sequencing and comparative genomics.</title>
        <authorList>
            <person name="Vignolle G.A."/>
            <person name="Hochenegger N."/>
            <person name="Mach R.L."/>
            <person name="Mach-Aigner A.R."/>
            <person name="Javad Rahimi M."/>
            <person name="Salim K.A."/>
            <person name="Chan C.M."/>
            <person name="Lim L.B.L."/>
            <person name="Cai F."/>
            <person name="Druzhinina I.S."/>
            <person name="U'Ren J.M."/>
            <person name="Derntl C."/>
        </authorList>
    </citation>
    <scope>NUCLEOTIDE SEQUENCE</scope>
    <source>
        <strain evidence="1">TUCIM 5799</strain>
    </source>
</reference>
<organism evidence="1 2">
    <name type="scientific">Neoarthrinium moseri</name>
    <dbReference type="NCBI Taxonomy" id="1658444"/>
    <lineage>
        <taxon>Eukaryota</taxon>
        <taxon>Fungi</taxon>
        <taxon>Dikarya</taxon>
        <taxon>Ascomycota</taxon>
        <taxon>Pezizomycotina</taxon>
        <taxon>Sordariomycetes</taxon>
        <taxon>Xylariomycetidae</taxon>
        <taxon>Amphisphaeriales</taxon>
        <taxon>Apiosporaceae</taxon>
        <taxon>Neoarthrinium</taxon>
    </lineage>
</organism>
<dbReference type="PANTHER" id="PTHR42060">
    <property type="entry name" value="NHL REPEAT-CONTAINING PROTEIN-RELATED"/>
    <property type="match status" value="1"/>
</dbReference>